<proteinExistence type="predicted"/>
<sequence length="232" mass="27270">MNAIDEIYTECPFYGHRRILPELKEAYGFNIGKKRTISLMKEMGLQAIYPKKRLYLSDPDKQSKKFPYLLSGLPIIRPNQVWGTDITYIRLKDGFAYLAAILDWFSRYVLAWQLSRTLESGFCVLTLEEALKVDIAEIHNSDQGVQFTDKDYIAVLEANRVKISMDGRGRCMDNIFTERLWRTVKYENIYLNDYADFGEAGDGLKQYFQFYNERRRHQSLGYKTPAQIYFQK</sequence>
<feature type="domain" description="Integrase catalytic" evidence="1">
    <location>
        <begin position="74"/>
        <end position="232"/>
    </location>
</feature>
<dbReference type="SUPFAM" id="SSF53098">
    <property type="entry name" value="Ribonuclease H-like"/>
    <property type="match status" value="1"/>
</dbReference>
<dbReference type="InterPro" id="IPR048020">
    <property type="entry name" value="Transpos_IS3"/>
</dbReference>
<dbReference type="Gene3D" id="3.30.420.10">
    <property type="entry name" value="Ribonuclease H-like superfamily/Ribonuclease H"/>
    <property type="match status" value="1"/>
</dbReference>
<dbReference type="InterPro" id="IPR050900">
    <property type="entry name" value="Transposase_IS3/IS150/IS904"/>
</dbReference>
<dbReference type="GO" id="GO:0003676">
    <property type="term" value="F:nucleic acid binding"/>
    <property type="evidence" value="ECO:0007669"/>
    <property type="project" value="InterPro"/>
</dbReference>
<dbReference type="PANTHER" id="PTHR46889:SF7">
    <property type="entry name" value="TRANSPOSASE FOR INSERTION SEQUENCE ELEMENT IS904"/>
    <property type="match status" value="1"/>
</dbReference>
<dbReference type="AlphaFoldDB" id="A0A2M7YJ21"/>
<name>A0A2M7YJ21_9BACT</name>
<dbReference type="Proteomes" id="UP000229026">
    <property type="component" value="Unassembled WGS sequence"/>
</dbReference>
<dbReference type="InterPro" id="IPR001584">
    <property type="entry name" value="Integrase_cat-core"/>
</dbReference>
<evidence type="ECO:0000313" key="2">
    <source>
        <dbReference type="EMBL" id="PJA62970.1"/>
    </source>
</evidence>
<dbReference type="GO" id="GO:0015074">
    <property type="term" value="P:DNA integration"/>
    <property type="evidence" value="ECO:0007669"/>
    <property type="project" value="InterPro"/>
</dbReference>
<dbReference type="NCBIfam" id="NF033516">
    <property type="entry name" value="transpos_IS3"/>
    <property type="match status" value="1"/>
</dbReference>
<dbReference type="InterPro" id="IPR025948">
    <property type="entry name" value="HTH-like_dom"/>
</dbReference>
<reference evidence="3" key="1">
    <citation type="submission" date="2017-09" db="EMBL/GenBank/DDBJ databases">
        <title>Depth-based differentiation of microbial function through sediment-hosted aquifers and enrichment of novel symbionts in the deep terrestrial subsurface.</title>
        <authorList>
            <person name="Probst A.J."/>
            <person name="Ladd B."/>
            <person name="Jarett J.K."/>
            <person name="Geller-Mcgrath D.E."/>
            <person name="Sieber C.M.K."/>
            <person name="Emerson J.B."/>
            <person name="Anantharaman K."/>
            <person name="Thomas B.C."/>
            <person name="Malmstrom R."/>
            <person name="Stieglmeier M."/>
            <person name="Klingl A."/>
            <person name="Woyke T."/>
            <person name="Ryan C.M."/>
            <person name="Banfield J.F."/>
        </authorList>
    </citation>
    <scope>NUCLEOTIDE SEQUENCE [LARGE SCALE GENOMIC DNA]</scope>
</reference>
<evidence type="ECO:0000259" key="1">
    <source>
        <dbReference type="PROSITE" id="PS50994"/>
    </source>
</evidence>
<accession>A0A2M7YJ21</accession>
<evidence type="ECO:0000313" key="3">
    <source>
        <dbReference type="Proteomes" id="UP000229026"/>
    </source>
</evidence>
<protein>
    <recommendedName>
        <fullName evidence="1">Integrase catalytic domain-containing protein</fullName>
    </recommendedName>
</protein>
<dbReference type="EMBL" id="PFWH01000120">
    <property type="protein sequence ID" value="PJA62970.1"/>
    <property type="molecule type" value="Genomic_DNA"/>
</dbReference>
<dbReference type="PROSITE" id="PS50994">
    <property type="entry name" value="INTEGRASE"/>
    <property type="match status" value="1"/>
</dbReference>
<dbReference type="InterPro" id="IPR012337">
    <property type="entry name" value="RNaseH-like_sf"/>
</dbReference>
<gene>
    <name evidence="2" type="ORF">CO161_03570</name>
</gene>
<comment type="caution">
    <text evidence="2">The sequence shown here is derived from an EMBL/GenBank/DDBJ whole genome shotgun (WGS) entry which is preliminary data.</text>
</comment>
<dbReference type="Pfam" id="PF13276">
    <property type="entry name" value="HTH_21"/>
    <property type="match status" value="1"/>
</dbReference>
<organism evidence="2 3">
    <name type="scientific">Candidatus Portnoybacteria bacterium CG_4_9_14_3_um_filter_44_9</name>
    <dbReference type="NCBI Taxonomy" id="1974806"/>
    <lineage>
        <taxon>Bacteria</taxon>
        <taxon>Candidatus Portnoyibacteriota</taxon>
    </lineage>
</organism>
<dbReference type="InterPro" id="IPR036397">
    <property type="entry name" value="RNaseH_sf"/>
</dbReference>
<dbReference type="PANTHER" id="PTHR46889">
    <property type="entry name" value="TRANSPOSASE INSF FOR INSERTION SEQUENCE IS3B-RELATED"/>
    <property type="match status" value="1"/>
</dbReference>
<dbReference type="Pfam" id="PF00665">
    <property type="entry name" value="rve"/>
    <property type="match status" value="1"/>
</dbReference>